<dbReference type="Pfam" id="PF14655">
    <property type="entry name" value="RAB3GAP2_N"/>
    <property type="match status" value="1"/>
</dbReference>
<evidence type="ECO:0000259" key="7">
    <source>
        <dbReference type="Pfam" id="PF14656"/>
    </source>
</evidence>
<evidence type="ECO:0000256" key="1">
    <source>
        <dbReference type="ARBA" id="ARBA00004496"/>
    </source>
</evidence>
<dbReference type="InterPro" id="IPR032839">
    <property type="entry name" value="RAB3GAP_N"/>
</dbReference>
<evidence type="ECO:0000259" key="6">
    <source>
        <dbReference type="Pfam" id="PF14655"/>
    </source>
</evidence>
<reference evidence="8" key="1">
    <citation type="submission" date="2022-11" db="EMBL/GenBank/DDBJ databases">
        <authorList>
            <person name="Morgan W.R."/>
            <person name="Tartar A."/>
        </authorList>
    </citation>
    <scope>NUCLEOTIDE SEQUENCE</scope>
    <source>
        <strain evidence="8">ARSEF 373</strain>
    </source>
</reference>
<reference evidence="8" key="2">
    <citation type="journal article" date="2023" name="Microbiol Resour">
        <title>Decontamination and Annotation of the Draft Genome Sequence of the Oomycete Lagenidium giganteum ARSEF 373.</title>
        <authorList>
            <person name="Morgan W.R."/>
            <person name="Tartar A."/>
        </authorList>
    </citation>
    <scope>NUCLEOTIDE SEQUENCE</scope>
    <source>
        <strain evidence="8">ARSEF 373</strain>
    </source>
</reference>
<evidence type="ECO:0000256" key="2">
    <source>
        <dbReference type="ARBA" id="ARBA00008153"/>
    </source>
</evidence>
<comment type="similarity">
    <text evidence="2">Belongs to the Rab3-GAP regulatory subunit family.</text>
</comment>
<accession>A0AAV2YSX9</accession>
<proteinExistence type="inferred from homology"/>
<feature type="region of interest" description="Disordered" evidence="5">
    <location>
        <begin position="807"/>
        <end position="826"/>
    </location>
</feature>
<feature type="domain" description="Rab3GAP regulatory subunit C-terminal" evidence="7">
    <location>
        <begin position="1269"/>
        <end position="1390"/>
    </location>
</feature>
<dbReference type="EMBL" id="DAKRPA010000154">
    <property type="protein sequence ID" value="DAZ96836.1"/>
    <property type="molecule type" value="Genomic_DNA"/>
</dbReference>
<organism evidence="8 9">
    <name type="scientific">Lagenidium giganteum</name>
    <dbReference type="NCBI Taxonomy" id="4803"/>
    <lineage>
        <taxon>Eukaryota</taxon>
        <taxon>Sar</taxon>
        <taxon>Stramenopiles</taxon>
        <taxon>Oomycota</taxon>
        <taxon>Peronosporomycetes</taxon>
        <taxon>Pythiales</taxon>
        <taxon>Pythiaceae</taxon>
    </lineage>
</organism>
<evidence type="ECO:0000256" key="3">
    <source>
        <dbReference type="ARBA" id="ARBA00022468"/>
    </source>
</evidence>
<evidence type="ECO:0000256" key="5">
    <source>
        <dbReference type="SAM" id="MobiDB-lite"/>
    </source>
</evidence>
<feature type="domain" description="Rab3-GAP regulatory subunit N-terminal" evidence="6">
    <location>
        <begin position="67"/>
        <end position="441"/>
    </location>
</feature>
<dbReference type="Proteomes" id="UP001146120">
    <property type="component" value="Unassembled WGS sequence"/>
</dbReference>
<keyword evidence="4" id="KW-0963">Cytoplasm</keyword>
<evidence type="ECO:0008006" key="10">
    <source>
        <dbReference type="Google" id="ProtNLM"/>
    </source>
</evidence>
<dbReference type="PANTHER" id="PTHR12472">
    <property type="entry name" value="RAB3-GAP REGULATORY DOMAIN"/>
    <property type="match status" value="1"/>
</dbReference>
<dbReference type="SUPFAM" id="SSF50978">
    <property type="entry name" value="WD40 repeat-like"/>
    <property type="match status" value="1"/>
</dbReference>
<keyword evidence="9" id="KW-1185">Reference proteome</keyword>
<feature type="compositionally biased region" description="Acidic residues" evidence="5">
    <location>
        <begin position="807"/>
        <end position="817"/>
    </location>
</feature>
<dbReference type="InterPro" id="IPR026059">
    <property type="entry name" value="Rab3GAP2"/>
</dbReference>
<sequence length="1422" mass="157853">MATLSADLDAAHPAAASHAPMRVNSHVDVEAEDAVDVSMSLDASMVQDDAEFALLGDPTVKVDVAVDHTLVLAKDRTMYLATRTAGKQTELQVLSDGSELRWEEPDEVIHDVKWIDTEFFCACYSSGTVRMFNVHGKLLMEQKFQAAPAIKLDICFNSTTTATQRRVDVQLSATSEGELWVLYADSTVAIIQVQELLSRIHAVVFGPAQATKFRKYALRDQSDALFAAPCGPVRPTIFQSHPRIGVCTVITAGSSPFLGFYHAGNDQNSIIHLAHIATAIASKAAGAVWSFAKSWGWSSAAADGDAADAAATDEVAVAANTTAADSAAEHVPAPIASTRWISDDQRRRCRSLVLSPTGRLAAVSDTLGRIMLVDTWRMTVIRMWKGYRNAQCGWMHGSEGTQRPLGLYLVIYSAQRGIVEVLRARFGPRVLSIAVGANARLFTLWDAASNTAKCMVLSEQTLAQLELMELKRSSPNKSTLMKYFTQNKLQEENFLLHQIIARLQSFAKKVLTDRTHVMAGETVESLLEDMGNLVSSTSVQSLLDTLTSPEFAMLTAEFLTKAFAKLEAVLQNACASRSASSSELSLLWQLQWRHRILSVFIGLQAELGRATNALNQSRPWDSTKDEPAQSSVRVLPWIELARRVGATGEQEATQTWFHFHKSASTLTASQFMTFFSMPFSDPEVVRQREVVALHERSESKDAFLSGFFSKFAIPVLRKSLSDNDRWTFLALAFSPAISSVFAVQSLQQLHQRLLLPEDVQVQLFLEWFFSLPLAQVMSLPSPSLSSPIIRWLQPLFAAADYEVDIDDDDHDNADNDTPDASYSAQARNRSLPSVSSSVAELFAACCRSFKLFHAFVLSESCAWAELEQAKQWEESTLGKYSSANAACRWRVLQDNLSKTMHLSLRIGRFGRLSVDNVESVDDIMKTIALLQLNDGRNTDDASSVDVNVRSAAMPSPVEPIKFDEDSWVASLEQCRNGAQMKNWQSVLDSFPQFSDHDALCCFRASILCAAWNAERSEMHQLDDALAELDAMLSTQLRAAMASHIWEKYIRVHVVTLISFWEESAAGRKPQRGLQPQIARRFFGIIQKLLVTLMTAVRDCPETDTSENHSASLSTDELESDDSSDERDEDAAATAALASLHWSALTERRKQWSVSVTHLRQIFFHQWPPSHEHSALIQSLSSFQLDRQCLTPVNDHLSLILLLDSYAATSVTPVSISKLFLRRGRLLCNPDSLINKAAAARVSSSEAKSVAEERLKFLRQLLRHDDRIGFALAESFQLPVEMIREEYVIFLYQSGKDDVAEHWWEKLKQPARLAISLAAVARARLSLILQRMQADPDYAIVMSILPADIFTWVVNEKLPPVLPDPMVDKLDQTPSLTATNVLLMKCLALLSPSDVEFERVSDMSVLVKSAIAEVTKHAARSRK</sequence>
<dbReference type="InterPro" id="IPR029257">
    <property type="entry name" value="RAB3GAP2_C"/>
</dbReference>
<dbReference type="GO" id="GO:0005096">
    <property type="term" value="F:GTPase activator activity"/>
    <property type="evidence" value="ECO:0007669"/>
    <property type="project" value="UniProtKB-KW"/>
</dbReference>
<feature type="region of interest" description="Disordered" evidence="5">
    <location>
        <begin position="1100"/>
        <end position="1129"/>
    </location>
</feature>
<name>A0AAV2YSX9_9STRA</name>
<gene>
    <name evidence="8" type="ORF">N0F65_008267</name>
</gene>
<comment type="subcellular location">
    <subcellularLocation>
        <location evidence="1">Cytoplasm</location>
    </subcellularLocation>
</comment>
<dbReference type="Pfam" id="PF14656">
    <property type="entry name" value="RAB3GAP2_C"/>
    <property type="match status" value="1"/>
</dbReference>
<dbReference type="PANTHER" id="PTHR12472:SF0">
    <property type="entry name" value="RAB3 GTPASE-ACTIVATING PROTEIN NON-CATALYTIC SUBUNIT"/>
    <property type="match status" value="1"/>
</dbReference>
<feature type="compositionally biased region" description="Low complexity" evidence="5">
    <location>
        <begin position="1"/>
        <end position="20"/>
    </location>
</feature>
<feature type="region of interest" description="Disordered" evidence="5">
    <location>
        <begin position="1"/>
        <end position="23"/>
    </location>
</feature>
<evidence type="ECO:0000313" key="8">
    <source>
        <dbReference type="EMBL" id="DAZ96836.1"/>
    </source>
</evidence>
<protein>
    <recommendedName>
        <fullName evidence="10">Rab3-GAP regulatory subunit N-terminal domain-containing protein</fullName>
    </recommendedName>
</protein>
<feature type="compositionally biased region" description="Acidic residues" evidence="5">
    <location>
        <begin position="1115"/>
        <end position="1129"/>
    </location>
</feature>
<dbReference type="GO" id="GO:0005737">
    <property type="term" value="C:cytoplasm"/>
    <property type="evidence" value="ECO:0007669"/>
    <property type="project" value="UniProtKB-SubCell"/>
</dbReference>
<evidence type="ECO:0000256" key="4">
    <source>
        <dbReference type="ARBA" id="ARBA00022490"/>
    </source>
</evidence>
<comment type="caution">
    <text evidence="8">The sequence shown here is derived from an EMBL/GenBank/DDBJ whole genome shotgun (WGS) entry which is preliminary data.</text>
</comment>
<keyword evidence="3" id="KW-0343">GTPase activation</keyword>
<evidence type="ECO:0000313" key="9">
    <source>
        <dbReference type="Proteomes" id="UP001146120"/>
    </source>
</evidence>
<dbReference type="InterPro" id="IPR036322">
    <property type="entry name" value="WD40_repeat_dom_sf"/>
</dbReference>